<evidence type="ECO:0000313" key="3">
    <source>
        <dbReference type="Proteomes" id="UP001054252"/>
    </source>
</evidence>
<dbReference type="Proteomes" id="UP001054252">
    <property type="component" value="Unassembled WGS sequence"/>
</dbReference>
<organism evidence="2 3">
    <name type="scientific">Rubroshorea leprosula</name>
    <dbReference type="NCBI Taxonomy" id="152421"/>
    <lineage>
        <taxon>Eukaryota</taxon>
        <taxon>Viridiplantae</taxon>
        <taxon>Streptophyta</taxon>
        <taxon>Embryophyta</taxon>
        <taxon>Tracheophyta</taxon>
        <taxon>Spermatophyta</taxon>
        <taxon>Magnoliopsida</taxon>
        <taxon>eudicotyledons</taxon>
        <taxon>Gunneridae</taxon>
        <taxon>Pentapetalae</taxon>
        <taxon>rosids</taxon>
        <taxon>malvids</taxon>
        <taxon>Malvales</taxon>
        <taxon>Dipterocarpaceae</taxon>
        <taxon>Rubroshorea</taxon>
    </lineage>
</organism>
<dbReference type="AlphaFoldDB" id="A0AAV5LJT6"/>
<feature type="region of interest" description="Disordered" evidence="1">
    <location>
        <begin position="1"/>
        <end position="21"/>
    </location>
</feature>
<proteinExistence type="predicted"/>
<comment type="caution">
    <text evidence="2">The sequence shown here is derived from an EMBL/GenBank/DDBJ whole genome shotgun (WGS) entry which is preliminary data.</text>
</comment>
<name>A0AAV5LJT6_9ROSI</name>
<dbReference type="EMBL" id="BPVZ01000124">
    <property type="protein sequence ID" value="GKV37656.1"/>
    <property type="molecule type" value="Genomic_DNA"/>
</dbReference>
<sequence>MTSSHCIEVSNESRSGTQTTQESQLNTIYNCIPSPGIVCIGGVTRRGRGRDGDGWQGRGSEGELSPSSCLGFQRGRGGGRWTDSDSLQPPSKLQICNPPDLEDLRGI</sequence>
<keyword evidence="3" id="KW-1185">Reference proteome</keyword>
<feature type="region of interest" description="Disordered" evidence="1">
    <location>
        <begin position="43"/>
        <end position="107"/>
    </location>
</feature>
<protein>
    <submittedName>
        <fullName evidence="2">Uncharacterized protein</fullName>
    </submittedName>
</protein>
<reference evidence="2 3" key="1">
    <citation type="journal article" date="2021" name="Commun. Biol.">
        <title>The genome of Shorea leprosula (Dipterocarpaceae) highlights the ecological relevance of drought in aseasonal tropical rainforests.</title>
        <authorList>
            <person name="Ng K.K.S."/>
            <person name="Kobayashi M.J."/>
            <person name="Fawcett J.A."/>
            <person name="Hatakeyama M."/>
            <person name="Paape T."/>
            <person name="Ng C.H."/>
            <person name="Ang C.C."/>
            <person name="Tnah L.H."/>
            <person name="Lee C.T."/>
            <person name="Nishiyama T."/>
            <person name="Sese J."/>
            <person name="O'Brien M.J."/>
            <person name="Copetti D."/>
            <person name="Mohd Noor M.I."/>
            <person name="Ong R.C."/>
            <person name="Putra M."/>
            <person name="Sireger I.Z."/>
            <person name="Indrioko S."/>
            <person name="Kosugi Y."/>
            <person name="Izuno A."/>
            <person name="Isagi Y."/>
            <person name="Lee S.L."/>
            <person name="Shimizu K.K."/>
        </authorList>
    </citation>
    <scope>NUCLEOTIDE SEQUENCE [LARGE SCALE GENOMIC DNA]</scope>
    <source>
        <strain evidence="2">214</strain>
    </source>
</reference>
<gene>
    <name evidence="2" type="ORF">SLEP1_g45656</name>
</gene>
<evidence type="ECO:0000256" key="1">
    <source>
        <dbReference type="SAM" id="MobiDB-lite"/>
    </source>
</evidence>
<accession>A0AAV5LJT6</accession>
<evidence type="ECO:0000313" key="2">
    <source>
        <dbReference type="EMBL" id="GKV37656.1"/>
    </source>
</evidence>